<dbReference type="EMBL" id="SDMP01000011">
    <property type="protein sequence ID" value="RYR31729.1"/>
    <property type="molecule type" value="Genomic_DNA"/>
</dbReference>
<proteinExistence type="predicted"/>
<evidence type="ECO:0000313" key="2">
    <source>
        <dbReference type="EMBL" id="RYR31729.1"/>
    </source>
</evidence>
<evidence type="ECO:0000256" key="1">
    <source>
        <dbReference type="SAM" id="Phobius"/>
    </source>
</evidence>
<sequence length="172" mass="19259">MVHMISKFWAISGFAKAHDDGMHAYGLPTSKILGYMVGIAGAYSLLGFTKKDTYNYIDCMKSAKVFDNYMNAAIIYLQGKEDIDPMSINLTDEDGPSRVDYQHFSDVVAFDSTYNKNNSNNHKQTTIFGIGLLEVICDKMSSVIMTDGDELMIAAVREVFPEATNWLCAWHL</sequence>
<keyword evidence="3" id="KW-1185">Reference proteome</keyword>
<keyword evidence="1" id="KW-0472">Membrane</keyword>
<comment type="caution">
    <text evidence="2">The sequence shown here is derived from an EMBL/GenBank/DDBJ whole genome shotgun (WGS) entry which is preliminary data.</text>
</comment>
<accession>A0A445AZ84</accession>
<reference evidence="2 3" key="1">
    <citation type="submission" date="2019-01" db="EMBL/GenBank/DDBJ databases">
        <title>Sequencing of cultivated peanut Arachis hypogaea provides insights into genome evolution and oil improvement.</title>
        <authorList>
            <person name="Chen X."/>
        </authorList>
    </citation>
    <scope>NUCLEOTIDE SEQUENCE [LARGE SCALE GENOMIC DNA]</scope>
    <source>
        <strain evidence="3">cv. Fuhuasheng</strain>
        <tissue evidence="2">Leaves</tissue>
    </source>
</reference>
<keyword evidence="1" id="KW-0812">Transmembrane</keyword>
<keyword evidence="1" id="KW-1133">Transmembrane helix</keyword>
<dbReference type="AlphaFoldDB" id="A0A445AZ84"/>
<feature type="transmembrane region" description="Helical" evidence="1">
    <location>
        <begin position="32"/>
        <end position="48"/>
    </location>
</feature>
<dbReference type="PANTHER" id="PTHR47718">
    <property type="entry name" value="OS01G0519700 PROTEIN"/>
    <property type="match status" value="1"/>
</dbReference>
<gene>
    <name evidence="2" type="ORF">Ahy_B01g056606</name>
</gene>
<organism evidence="2 3">
    <name type="scientific">Arachis hypogaea</name>
    <name type="common">Peanut</name>
    <dbReference type="NCBI Taxonomy" id="3818"/>
    <lineage>
        <taxon>Eukaryota</taxon>
        <taxon>Viridiplantae</taxon>
        <taxon>Streptophyta</taxon>
        <taxon>Embryophyta</taxon>
        <taxon>Tracheophyta</taxon>
        <taxon>Spermatophyta</taxon>
        <taxon>Magnoliopsida</taxon>
        <taxon>eudicotyledons</taxon>
        <taxon>Gunneridae</taxon>
        <taxon>Pentapetalae</taxon>
        <taxon>rosids</taxon>
        <taxon>fabids</taxon>
        <taxon>Fabales</taxon>
        <taxon>Fabaceae</taxon>
        <taxon>Papilionoideae</taxon>
        <taxon>50 kb inversion clade</taxon>
        <taxon>dalbergioids sensu lato</taxon>
        <taxon>Dalbergieae</taxon>
        <taxon>Pterocarpus clade</taxon>
        <taxon>Arachis</taxon>
    </lineage>
</organism>
<dbReference type="Proteomes" id="UP000289738">
    <property type="component" value="Chromosome B01"/>
</dbReference>
<evidence type="ECO:0000313" key="3">
    <source>
        <dbReference type="Proteomes" id="UP000289738"/>
    </source>
</evidence>
<protein>
    <submittedName>
        <fullName evidence="2">Uncharacterized protein</fullName>
    </submittedName>
</protein>
<dbReference type="PANTHER" id="PTHR47718:SF15">
    <property type="entry name" value="PROTEIN FAR1-RELATED SEQUENCE 5-LIKE"/>
    <property type="match status" value="1"/>
</dbReference>
<name>A0A445AZ84_ARAHY</name>